<evidence type="ECO:0000256" key="4">
    <source>
        <dbReference type="ARBA" id="ARBA00022491"/>
    </source>
</evidence>
<evidence type="ECO:0000256" key="2">
    <source>
        <dbReference type="ARBA" id="ARBA00007957"/>
    </source>
</evidence>
<dbReference type="Gene3D" id="3.30.1490.190">
    <property type="match status" value="1"/>
</dbReference>
<evidence type="ECO:0000313" key="11">
    <source>
        <dbReference type="EMBL" id="KRM05558.1"/>
    </source>
</evidence>
<feature type="binding site" evidence="10">
    <location>
        <position position="90"/>
    </location>
    <ligand>
        <name>Fe cation</name>
        <dbReference type="ChEBI" id="CHEBI:24875"/>
    </ligand>
</feature>
<dbReference type="OrthoDB" id="8659436at2"/>
<feature type="binding site" evidence="9">
    <location>
        <position position="136"/>
    </location>
    <ligand>
        <name>Zn(2+)</name>
        <dbReference type="ChEBI" id="CHEBI:29105"/>
    </ligand>
</feature>
<dbReference type="InterPro" id="IPR036388">
    <property type="entry name" value="WH-like_DNA-bd_sf"/>
</dbReference>
<evidence type="ECO:0000256" key="1">
    <source>
        <dbReference type="ARBA" id="ARBA00004496"/>
    </source>
</evidence>
<evidence type="ECO:0000313" key="12">
    <source>
        <dbReference type="Proteomes" id="UP000051451"/>
    </source>
</evidence>
<dbReference type="GO" id="GO:0003700">
    <property type="term" value="F:DNA-binding transcription factor activity"/>
    <property type="evidence" value="ECO:0007669"/>
    <property type="project" value="InterPro"/>
</dbReference>
<keyword evidence="7" id="KW-0238">DNA-binding</keyword>
<dbReference type="GO" id="GO:0008270">
    <property type="term" value="F:zinc ion binding"/>
    <property type="evidence" value="ECO:0007669"/>
    <property type="project" value="TreeGrafter"/>
</dbReference>
<dbReference type="GO" id="GO:1900376">
    <property type="term" value="P:regulation of secondary metabolite biosynthetic process"/>
    <property type="evidence" value="ECO:0007669"/>
    <property type="project" value="TreeGrafter"/>
</dbReference>
<keyword evidence="5 9" id="KW-0862">Zinc</keyword>
<keyword evidence="4" id="KW-0678">Repressor</keyword>
<feature type="binding site" evidence="9">
    <location>
        <position position="133"/>
    </location>
    <ligand>
        <name>Zn(2+)</name>
        <dbReference type="ChEBI" id="CHEBI:29105"/>
    </ligand>
</feature>
<evidence type="ECO:0000256" key="9">
    <source>
        <dbReference type="PIRSR" id="PIRSR602481-1"/>
    </source>
</evidence>
<name>A0A0R1VSD7_9LACO</name>
<gene>
    <name evidence="11" type="ORF">FC89_GL001260</name>
</gene>
<organism evidence="11 12">
    <name type="scientific">Liquorilactobacillus ghanensis DSM 18630</name>
    <dbReference type="NCBI Taxonomy" id="1423750"/>
    <lineage>
        <taxon>Bacteria</taxon>
        <taxon>Bacillati</taxon>
        <taxon>Bacillota</taxon>
        <taxon>Bacilli</taxon>
        <taxon>Lactobacillales</taxon>
        <taxon>Lactobacillaceae</taxon>
        <taxon>Liquorilactobacillus</taxon>
    </lineage>
</organism>
<comment type="cofactor">
    <cofactor evidence="9">
        <name>Zn(2+)</name>
        <dbReference type="ChEBI" id="CHEBI:29105"/>
    </cofactor>
    <text evidence="9">Binds 1 zinc ion per subunit.</text>
</comment>
<feature type="binding site" evidence="10">
    <location>
        <position position="125"/>
    </location>
    <ligand>
        <name>Fe cation</name>
        <dbReference type="ChEBI" id="CHEBI:24875"/>
    </ligand>
</feature>
<evidence type="ECO:0000256" key="10">
    <source>
        <dbReference type="PIRSR" id="PIRSR602481-2"/>
    </source>
</evidence>
<comment type="subcellular location">
    <subcellularLocation>
        <location evidence="1">Cytoplasm</location>
    </subcellularLocation>
</comment>
<dbReference type="Gene3D" id="1.10.10.10">
    <property type="entry name" value="Winged helix-like DNA-binding domain superfamily/Winged helix DNA-binding domain"/>
    <property type="match status" value="1"/>
</dbReference>
<feature type="binding site" evidence="9">
    <location>
        <position position="99"/>
    </location>
    <ligand>
        <name>Zn(2+)</name>
        <dbReference type="ChEBI" id="CHEBI:29105"/>
    </ligand>
</feature>
<dbReference type="AlphaFoldDB" id="A0A0R1VSD7"/>
<reference evidence="11 12" key="1">
    <citation type="journal article" date="2015" name="Genome Announc.">
        <title>Expanding the biotechnology potential of lactobacilli through comparative genomics of 213 strains and associated genera.</title>
        <authorList>
            <person name="Sun Z."/>
            <person name="Harris H.M."/>
            <person name="McCann A."/>
            <person name="Guo C."/>
            <person name="Argimon S."/>
            <person name="Zhang W."/>
            <person name="Yang X."/>
            <person name="Jeffery I.B."/>
            <person name="Cooney J.C."/>
            <person name="Kagawa T.F."/>
            <person name="Liu W."/>
            <person name="Song Y."/>
            <person name="Salvetti E."/>
            <person name="Wrobel A."/>
            <person name="Rasinkangas P."/>
            <person name="Parkhill J."/>
            <person name="Rea M.C."/>
            <person name="O'Sullivan O."/>
            <person name="Ritari J."/>
            <person name="Douillard F.P."/>
            <person name="Paul Ross R."/>
            <person name="Yang R."/>
            <person name="Briner A.E."/>
            <person name="Felis G.E."/>
            <person name="de Vos W.M."/>
            <person name="Barrangou R."/>
            <person name="Klaenhammer T.R."/>
            <person name="Caufield P.W."/>
            <person name="Cui Y."/>
            <person name="Zhang H."/>
            <person name="O'Toole P.W."/>
        </authorList>
    </citation>
    <scope>NUCLEOTIDE SEQUENCE [LARGE SCALE GENOMIC DNA]</scope>
    <source>
        <strain evidence="11 12">DSM 18630</strain>
    </source>
</reference>
<dbReference type="GO" id="GO:0005737">
    <property type="term" value="C:cytoplasm"/>
    <property type="evidence" value="ECO:0007669"/>
    <property type="project" value="UniProtKB-SubCell"/>
</dbReference>
<sequence length="145" mass="17189">MIDVAVKILQKNRYRITKQRLSLLQYLSHFQTQYVNITTVDHYMHQQYPGMSHNTIYRNIKEFEEMGIVEQQVRDGNAVVKFQCDFLHQHHHHFICRNCGKVQELKMCPLDYFQDQLPGCEVQDHHFELYGLCAECANLAKSSNK</sequence>
<dbReference type="GO" id="GO:0045892">
    <property type="term" value="P:negative regulation of DNA-templated transcription"/>
    <property type="evidence" value="ECO:0007669"/>
    <property type="project" value="TreeGrafter"/>
</dbReference>
<dbReference type="PANTHER" id="PTHR33202">
    <property type="entry name" value="ZINC UPTAKE REGULATION PROTEIN"/>
    <property type="match status" value="1"/>
</dbReference>
<keyword evidence="8" id="KW-0804">Transcription</keyword>
<dbReference type="InterPro" id="IPR002481">
    <property type="entry name" value="FUR"/>
</dbReference>
<feature type="binding site" evidence="9">
    <location>
        <position position="96"/>
    </location>
    <ligand>
        <name>Zn(2+)</name>
        <dbReference type="ChEBI" id="CHEBI:29105"/>
    </ligand>
</feature>
<keyword evidence="9" id="KW-0479">Metal-binding</keyword>
<dbReference type="PANTHER" id="PTHR33202:SF1">
    <property type="entry name" value="FERRIC UPTAKE REGULATION PROTEIN"/>
    <property type="match status" value="1"/>
</dbReference>
<dbReference type="GO" id="GO:0000976">
    <property type="term" value="F:transcription cis-regulatory region binding"/>
    <property type="evidence" value="ECO:0007669"/>
    <property type="project" value="TreeGrafter"/>
</dbReference>
<evidence type="ECO:0000256" key="6">
    <source>
        <dbReference type="ARBA" id="ARBA00023015"/>
    </source>
</evidence>
<evidence type="ECO:0000256" key="5">
    <source>
        <dbReference type="ARBA" id="ARBA00022833"/>
    </source>
</evidence>
<comment type="caution">
    <text evidence="11">The sequence shown here is derived from an EMBL/GenBank/DDBJ whole genome shotgun (WGS) entry which is preliminary data.</text>
</comment>
<evidence type="ECO:0000256" key="7">
    <source>
        <dbReference type="ARBA" id="ARBA00023125"/>
    </source>
</evidence>
<comment type="cofactor">
    <cofactor evidence="10">
        <name>Mn(2+)</name>
        <dbReference type="ChEBI" id="CHEBI:29035"/>
    </cofactor>
    <cofactor evidence="10">
        <name>Fe(2+)</name>
        <dbReference type="ChEBI" id="CHEBI:29033"/>
    </cofactor>
    <text evidence="10">Binds 1 Mn(2+) or Fe(2+) ion per subunit.</text>
</comment>
<dbReference type="GeneID" id="98319273"/>
<dbReference type="STRING" id="1423750.FC89_GL001260"/>
<dbReference type="Proteomes" id="UP000051451">
    <property type="component" value="Unassembled WGS sequence"/>
</dbReference>
<keyword evidence="3" id="KW-0963">Cytoplasm</keyword>
<comment type="similarity">
    <text evidence="2">Belongs to the Fur family.</text>
</comment>
<dbReference type="Pfam" id="PF01475">
    <property type="entry name" value="FUR"/>
    <property type="match status" value="1"/>
</dbReference>
<keyword evidence="10" id="KW-0408">Iron</keyword>
<dbReference type="CDD" id="cd07153">
    <property type="entry name" value="Fur_like"/>
    <property type="match status" value="1"/>
</dbReference>
<dbReference type="PATRIC" id="fig|1423750.3.peg.1289"/>
<evidence type="ECO:0000256" key="3">
    <source>
        <dbReference type="ARBA" id="ARBA00022490"/>
    </source>
</evidence>
<accession>A0A0R1VSD7</accession>
<dbReference type="RefSeq" id="WP_057872002.1">
    <property type="nucleotide sequence ID" value="NZ_AZGB01000018.1"/>
</dbReference>
<dbReference type="SUPFAM" id="SSF46785">
    <property type="entry name" value="Winged helix' DNA-binding domain"/>
    <property type="match status" value="1"/>
</dbReference>
<dbReference type="EMBL" id="AZGB01000018">
    <property type="protein sequence ID" value="KRM05558.1"/>
    <property type="molecule type" value="Genomic_DNA"/>
</dbReference>
<dbReference type="InterPro" id="IPR043135">
    <property type="entry name" value="Fur_C"/>
</dbReference>
<dbReference type="InterPro" id="IPR036390">
    <property type="entry name" value="WH_DNA-bd_sf"/>
</dbReference>
<evidence type="ECO:0000256" key="8">
    <source>
        <dbReference type="ARBA" id="ARBA00023163"/>
    </source>
</evidence>
<proteinExistence type="inferred from homology"/>
<keyword evidence="6" id="KW-0805">Transcription regulation</keyword>
<protein>
    <submittedName>
        <fullName evidence="11">Ferric uptake regulation protein</fullName>
    </submittedName>
</protein>
<keyword evidence="12" id="KW-1185">Reference proteome</keyword>